<dbReference type="AlphaFoldDB" id="A0A2A7SIN7"/>
<sequence>MLSKPSTRCCRRKASNSAPLARIACGISTRRWPESSCESPLIDMSNEKAAFRAMVEWSGMSA</sequence>
<comment type="caution">
    <text evidence="1">The sequence shown here is derived from an EMBL/GenBank/DDBJ whole genome shotgun (WGS) entry which is preliminary data.</text>
</comment>
<dbReference type="Proteomes" id="UP000220629">
    <property type="component" value="Unassembled WGS sequence"/>
</dbReference>
<reference evidence="2" key="1">
    <citation type="submission" date="2017-09" db="EMBL/GenBank/DDBJ databases">
        <title>FDA dAtabase for Regulatory Grade micrObial Sequences (FDA-ARGOS): Supporting development and validation of Infectious Disease Dx tests.</title>
        <authorList>
            <person name="Minogue T."/>
            <person name="Wolcott M."/>
            <person name="Wasieloski L."/>
            <person name="Aguilar W."/>
            <person name="Moore D."/>
            <person name="Tallon L."/>
            <person name="Sadzewicz L."/>
            <person name="Ott S."/>
            <person name="Zhao X."/>
            <person name="Nagaraj S."/>
            <person name="Vavikolanu K."/>
            <person name="Aluvathingal J."/>
            <person name="Nadendla S."/>
            <person name="Sichtig H."/>
        </authorList>
    </citation>
    <scope>NUCLEOTIDE SEQUENCE [LARGE SCALE GENOMIC DNA]</scope>
    <source>
        <strain evidence="2">FDAARGOS_390</strain>
    </source>
</reference>
<evidence type="ECO:0000313" key="1">
    <source>
        <dbReference type="EMBL" id="PEH43388.1"/>
    </source>
</evidence>
<name>A0A2A7SIN7_BURGA</name>
<accession>A0A2A7SIN7</accession>
<organism evidence="1 2">
    <name type="scientific">Burkholderia gladioli</name>
    <name type="common">Pseudomonas marginata</name>
    <name type="synonym">Phytomonas marginata</name>
    <dbReference type="NCBI Taxonomy" id="28095"/>
    <lineage>
        <taxon>Bacteria</taxon>
        <taxon>Pseudomonadati</taxon>
        <taxon>Pseudomonadota</taxon>
        <taxon>Betaproteobacteria</taxon>
        <taxon>Burkholderiales</taxon>
        <taxon>Burkholderiaceae</taxon>
        <taxon>Burkholderia</taxon>
    </lineage>
</organism>
<proteinExistence type="predicted"/>
<dbReference type="EMBL" id="PDDY01000001">
    <property type="protein sequence ID" value="PEH43388.1"/>
    <property type="molecule type" value="Genomic_DNA"/>
</dbReference>
<protein>
    <submittedName>
        <fullName evidence="1">Uncharacterized protein</fullName>
    </submittedName>
</protein>
<gene>
    <name evidence="1" type="ORF">CRM94_15220</name>
</gene>
<evidence type="ECO:0000313" key="2">
    <source>
        <dbReference type="Proteomes" id="UP000220629"/>
    </source>
</evidence>